<evidence type="ECO:0000313" key="1">
    <source>
        <dbReference type="Proteomes" id="UP000887566"/>
    </source>
</evidence>
<sequence length="389" mass="43513">MFSCCAFRLRQILSDSFIDDGNDDVHGEHNVADDASYEHIDDSAAFASDSFALRLLAVLRSRSSAPPGAVWDAYGEARARTLNTVLHDTSYQFTILVLDSHRLVDALVELSTAEFRIAWLLFENSVAATTVLKQLVLERLRTQVREEIRAVPHDQLVLCTVAFGLFSFTERLKRSVAYAEALGLINEAAHQIRSLFDFEAMCRALEIKCGDAATALLTLTENERRKSILSTNNLLLDSDFSKEEECASIVHGYVVFCFVRDIVRRRKIAQAICRIVDTAEHKGKQLLAERPIHYAHIASILSVLANFRLRLSEASACSALSADVLEIKTIEPKLTTTVKTLLDMVADHYPELYLTQLQSMLSSKTPNDQHLVQSVFACLLQSETNALYK</sequence>
<accession>A0A914USP9</accession>
<dbReference type="WBParaSite" id="PSAMB.scaffold12071size2969.g34608.t1">
    <property type="protein sequence ID" value="PSAMB.scaffold12071size2969.g34608.t1"/>
    <property type="gene ID" value="PSAMB.scaffold12071size2969.g34608"/>
</dbReference>
<proteinExistence type="predicted"/>
<evidence type="ECO:0000313" key="2">
    <source>
        <dbReference type="WBParaSite" id="PSAMB.scaffold12071size2969.g34608.t1"/>
    </source>
</evidence>
<dbReference type="Proteomes" id="UP000887566">
    <property type="component" value="Unplaced"/>
</dbReference>
<dbReference type="AlphaFoldDB" id="A0A914USP9"/>
<reference evidence="2" key="1">
    <citation type="submission" date="2022-11" db="UniProtKB">
        <authorList>
            <consortium name="WormBaseParasite"/>
        </authorList>
    </citation>
    <scope>IDENTIFICATION</scope>
</reference>
<keyword evidence="1" id="KW-1185">Reference proteome</keyword>
<organism evidence="1 2">
    <name type="scientific">Plectus sambesii</name>
    <dbReference type="NCBI Taxonomy" id="2011161"/>
    <lineage>
        <taxon>Eukaryota</taxon>
        <taxon>Metazoa</taxon>
        <taxon>Ecdysozoa</taxon>
        <taxon>Nematoda</taxon>
        <taxon>Chromadorea</taxon>
        <taxon>Plectida</taxon>
        <taxon>Plectina</taxon>
        <taxon>Plectoidea</taxon>
        <taxon>Plectidae</taxon>
        <taxon>Plectus</taxon>
    </lineage>
</organism>
<name>A0A914USP9_9BILA</name>
<protein>
    <submittedName>
        <fullName evidence="2">Uncharacterized protein</fullName>
    </submittedName>
</protein>